<proteinExistence type="predicted"/>
<organism evidence="3 4">
    <name type="scientific">Zea mays</name>
    <name type="common">Maize</name>
    <dbReference type="NCBI Taxonomy" id="4577"/>
    <lineage>
        <taxon>Eukaryota</taxon>
        <taxon>Viridiplantae</taxon>
        <taxon>Streptophyta</taxon>
        <taxon>Embryophyta</taxon>
        <taxon>Tracheophyta</taxon>
        <taxon>Spermatophyta</taxon>
        <taxon>Magnoliopsida</taxon>
        <taxon>Liliopsida</taxon>
        <taxon>Poales</taxon>
        <taxon>Poaceae</taxon>
        <taxon>PACMAD clade</taxon>
        <taxon>Panicoideae</taxon>
        <taxon>Andropogonodae</taxon>
        <taxon>Andropogoneae</taxon>
        <taxon>Tripsacinae</taxon>
        <taxon>Zea</taxon>
    </lineage>
</organism>
<dbReference type="EnsemblPlants" id="Zm00001eb140260_T002">
    <property type="protein sequence ID" value="Zm00001eb140260_P002"/>
    <property type="gene ID" value="Zm00001eb140260"/>
</dbReference>
<dbReference type="Gramene" id="Zm00001eb140260_T001">
    <property type="protein sequence ID" value="Zm00001eb140260_P001"/>
    <property type="gene ID" value="Zm00001eb140260"/>
</dbReference>
<dbReference type="PANTHER" id="PTHR34662">
    <property type="entry name" value="OS04G0422700 PROTEIN"/>
    <property type="match status" value="1"/>
</dbReference>
<evidence type="ECO:0000256" key="1">
    <source>
        <dbReference type="SAM" id="MobiDB-lite"/>
    </source>
</evidence>
<dbReference type="PANTHER" id="PTHR34662:SF8">
    <property type="entry name" value="OS01G0963800 PROTEIN"/>
    <property type="match status" value="1"/>
</dbReference>
<keyword evidence="2" id="KW-0812">Transmembrane</keyword>
<dbReference type="EnsemblPlants" id="Zm00001eb140260_T001">
    <property type="protein sequence ID" value="Zm00001eb140260_P001"/>
    <property type="gene ID" value="Zm00001eb140260"/>
</dbReference>
<keyword evidence="2" id="KW-0472">Membrane</keyword>
<name>A0A804N780_MAIZE</name>
<keyword evidence="2" id="KW-1133">Transmembrane helix</keyword>
<feature type="region of interest" description="Disordered" evidence="1">
    <location>
        <begin position="54"/>
        <end position="148"/>
    </location>
</feature>
<evidence type="ECO:0000256" key="2">
    <source>
        <dbReference type="SAM" id="Phobius"/>
    </source>
</evidence>
<gene>
    <name evidence="3" type="primary">LOC100276805</name>
</gene>
<reference evidence="3" key="2">
    <citation type="submission" date="2019-07" db="EMBL/GenBank/DDBJ databases">
        <authorList>
            <person name="Seetharam A."/>
            <person name="Woodhouse M."/>
            <person name="Cannon E."/>
        </authorList>
    </citation>
    <scope>NUCLEOTIDE SEQUENCE [LARGE SCALE GENOMIC DNA]</scope>
    <source>
        <strain evidence="3">cv. B73</strain>
    </source>
</reference>
<reference evidence="4" key="1">
    <citation type="submission" date="2015-12" db="EMBL/GenBank/DDBJ databases">
        <title>Update maize B73 reference genome by single molecule sequencing technologies.</title>
        <authorList>
            <consortium name="Maize Genome Sequencing Project"/>
            <person name="Ware D."/>
        </authorList>
    </citation>
    <scope>NUCLEOTIDE SEQUENCE [LARGE SCALE GENOMIC DNA]</scope>
    <source>
        <strain evidence="4">cv. B73</strain>
    </source>
</reference>
<dbReference type="Gramene" id="Zm00001eb140260_T002">
    <property type="protein sequence ID" value="Zm00001eb140260_P002"/>
    <property type="gene ID" value="Zm00001eb140260"/>
</dbReference>
<reference evidence="3" key="3">
    <citation type="submission" date="2021-05" db="UniProtKB">
        <authorList>
            <consortium name="EnsemblPlants"/>
        </authorList>
    </citation>
    <scope>IDENTIFICATION</scope>
    <source>
        <strain evidence="3">cv. B73</strain>
    </source>
</reference>
<dbReference type="AlphaFoldDB" id="A0A804N780"/>
<protein>
    <submittedName>
        <fullName evidence="3">Uncharacterized protein</fullName>
    </submittedName>
</protein>
<dbReference type="Proteomes" id="UP000007305">
    <property type="component" value="Chromosome 3"/>
</dbReference>
<accession>A0A804N780</accession>
<sequence>MMEKRHGGDGGAGAGGFTVLHLLGAGVLAFLLPRAAGATDDAKWHAHAHSAAGSNGAVTVGHGAPAPHVHAAGLPPLSAPAPTAGADDLPPPPAPVPTSVSSPPSREPGPHFGFPLQPGPGTASAAAPGLGPGGEGYPFIGSNPTVPLPTGTTNTATVLPLTDTGDAAAAATKVLSAFFPFCSSGHCAVQVQSTVGVCSCFAAGGGVGSVPWCSRLHDWAWDFPRHPVPVQDLINPKCVLLRY</sequence>
<feature type="compositionally biased region" description="Low complexity" evidence="1">
    <location>
        <begin position="54"/>
        <end position="88"/>
    </location>
</feature>
<evidence type="ECO:0000313" key="4">
    <source>
        <dbReference type="Proteomes" id="UP000007305"/>
    </source>
</evidence>
<keyword evidence="4" id="KW-1185">Reference proteome</keyword>
<evidence type="ECO:0000313" key="3">
    <source>
        <dbReference type="EnsemblPlants" id="Zm00001eb140260_P001"/>
    </source>
</evidence>
<feature type="compositionally biased region" description="Low complexity" evidence="1">
    <location>
        <begin position="119"/>
        <end position="129"/>
    </location>
</feature>
<feature type="transmembrane region" description="Helical" evidence="2">
    <location>
        <begin position="12"/>
        <end position="32"/>
    </location>
</feature>